<organism evidence="1 2">
    <name type="scientific">Streblomastix strix</name>
    <dbReference type="NCBI Taxonomy" id="222440"/>
    <lineage>
        <taxon>Eukaryota</taxon>
        <taxon>Metamonada</taxon>
        <taxon>Preaxostyla</taxon>
        <taxon>Oxymonadida</taxon>
        <taxon>Streblomastigidae</taxon>
        <taxon>Streblomastix</taxon>
    </lineage>
</organism>
<dbReference type="AlphaFoldDB" id="A0A5J4VHU6"/>
<name>A0A5J4VHU6_9EUKA</name>
<dbReference type="SUPFAM" id="SSF54928">
    <property type="entry name" value="RNA-binding domain, RBD"/>
    <property type="match status" value="1"/>
</dbReference>
<reference evidence="1 2" key="1">
    <citation type="submission" date="2019-03" db="EMBL/GenBank/DDBJ databases">
        <title>Single cell metagenomics reveals metabolic interactions within the superorganism composed of flagellate Streblomastix strix and complex community of Bacteroidetes bacteria on its surface.</title>
        <authorList>
            <person name="Treitli S.C."/>
            <person name="Kolisko M."/>
            <person name="Husnik F."/>
            <person name="Keeling P."/>
            <person name="Hampl V."/>
        </authorList>
    </citation>
    <scope>NUCLEOTIDE SEQUENCE [LARGE SCALE GENOMIC DNA]</scope>
    <source>
        <strain evidence="1">ST1C</strain>
    </source>
</reference>
<proteinExistence type="predicted"/>
<dbReference type="InterPro" id="IPR012677">
    <property type="entry name" value="Nucleotide-bd_a/b_plait_sf"/>
</dbReference>
<dbReference type="EMBL" id="SNRW01006927">
    <property type="protein sequence ID" value="KAA6382171.1"/>
    <property type="molecule type" value="Genomic_DNA"/>
</dbReference>
<dbReference type="InterPro" id="IPR035979">
    <property type="entry name" value="RBD_domain_sf"/>
</dbReference>
<dbReference type="GO" id="GO:0003676">
    <property type="term" value="F:nucleic acid binding"/>
    <property type="evidence" value="ECO:0007669"/>
    <property type="project" value="InterPro"/>
</dbReference>
<evidence type="ECO:0000313" key="2">
    <source>
        <dbReference type="Proteomes" id="UP000324800"/>
    </source>
</evidence>
<dbReference type="Proteomes" id="UP000324800">
    <property type="component" value="Unassembled WGS sequence"/>
</dbReference>
<evidence type="ECO:0000313" key="1">
    <source>
        <dbReference type="EMBL" id="KAA6382171.1"/>
    </source>
</evidence>
<accession>A0A5J4VHU6</accession>
<evidence type="ECO:0008006" key="3">
    <source>
        <dbReference type="Google" id="ProtNLM"/>
    </source>
</evidence>
<sequence length="206" mass="22285">MALFVAGVSLNTTEGELREIFQQYGKIIDGVLADDLVDPVNSRDVIIATNSAILQRNAHIYVSCSKPTTTADAAAITDHEAEVPVQAEAEANREAEAGTAIIEGISTITAAVTVTEGIIIIIMEEGTINIIIQQSTAGARVQVLVRVRVNLRVRVNIEVRVKVEVRVNLRIKVKAEVNLRVEVGLRAKVVIDDVLTLLIVNMQGEI</sequence>
<gene>
    <name evidence="1" type="ORF">EZS28_022302</name>
</gene>
<protein>
    <recommendedName>
        <fullName evidence="3">RRM domain-containing protein</fullName>
    </recommendedName>
</protein>
<comment type="caution">
    <text evidence="1">The sequence shown here is derived from an EMBL/GenBank/DDBJ whole genome shotgun (WGS) entry which is preliminary data.</text>
</comment>
<dbReference type="Gene3D" id="3.30.70.330">
    <property type="match status" value="1"/>
</dbReference>